<dbReference type="GO" id="GO:0007155">
    <property type="term" value="P:cell adhesion"/>
    <property type="evidence" value="ECO:0007669"/>
    <property type="project" value="InterPro"/>
</dbReference>
<dbReference type="RefSeq" id="XP_035663410.1">
    <property type="nucleotide sequence ID" value="XM_035807517.1"/>
</dbReference>
<feature type="signal peptide" evidence="1">
    <location>
        <begin position="1"/>
        <end position="22"/>
    </location>
</feature>
<accession>A0A9J7HS11</accession>
<name>A0A9J7HS11_BRAFL</name>
<proteinExistence type="predicted"/>
<evidence type="ECO:0000313" key="4">
    <source>
        <dbReference type="RefSeq" id="XP_035663410.1"/>
    </source>
</evidence>
<keyword evidence="3" id="KW-1185">Reference proteome</keyword>
<dbReference type="Pfam" id="PF09458">
    <property type="entry name" value="H_lectin"/>
    <property type="match status" value="1"/>
</dbReference>
<dbReference type="Gene3D" id="1.20.5.340">
    <property type="match status" value="1"/>
</dbReference>
<dbReference type="OrthoDB" id="10001418at2759"/>
<feature type="domain" description="H-type lectin" evidence="2">
    <location>
        <begin position="144"/>
        <end position="205"/>
    </location>
</feature>
<dbReference type="SUPFAM" id="SSF141086">
    <property type="entry name" value="Agglutinin HPA-like"/>
    <property type="match status" value="1"/>
</dbReference>
<dbReference type="Proteomes" id="UP000001554">
    <property type="component" value="Chromosome 19"/>
</dbReference>
<evidence type="ECO:0000259" key="2">
    <source>
        <dbReference type="Pfam" id="PF09458"/>
    </source>
</evidence>
<dbReference type="AlphaFoldDB" id="A0A9J7HS11"/>
<keyword evidence="1" id="KW-0732">Signal</keyword>
<dbReference type="KEGG" id="bfo:118407097"/>
<evidence type="ECO:0000313" key="3">
    <source>
        <dbReference type="Proteomes" id="UP000001554"/>
    </source>
</evidence>
<organism evidence="3 4">
    <name type="scientific">Branchiostoma floridae</name>
    <name type="common">Florida lancelet</name>
    <name type="synonym">Amphioxus</name>
    <dbReference type="NCBI Taxonomy" id="7739"/>
    <lineage>
        <taxon>Eukaryota</taxon>
        <taxon>Metazoa</taxon>
        <taxon>Chordata</taxon>
        <taxon>Cephalochordata</taxon>
        <taxon>Leptocardii</taxon>
        <taxon>Amphioxiformes</taxon>
        <taxon>Branchiostomatidae</taxon>
        <taxon>Branchiostoma</taxon>
    </lineage>
</organism>
<evidence type="ECO:0000256" key="1">
    <source>
        <dbReference type="SAM" id="SignalP"/>
    </source>
</evidence>
<gene>
    <name evidence="4" type="primary">LOC118407097</name>
</gene>
<reference evidence="3" key="1">
    <citation type="journal article" date="2020" name="Nat. Ecol. Evol.">
        <title>Deeply conserved synteny resolves early events in vertebrate evolution.</title>
        <authorList>
            <person name="Simakov O."/>
            <person name="Marletaz F."/>
            <person name="Yue J.X."/>
            <person name="O'Connell B."/>
            <person name="Jenkins J."/>
            <person name="Brandt A."/>
            <person name="Calef R."/>
            <person name="Tung C.H."/>
            <person name="Huang T.K."/>
            <person name="Schmutz J."/>
            <person name="Satoh N."/>
            <person name="Yu J.K."/>
            <person name="Putnam N.H."/>
            <person name="Green R.E."/>
            <person name="Rokhsar D.S."/>
        </authorList>
    </citation>
    <scope>NUCLEOTIDE SEQUENCE [LARGE SCALE GENOMIC DNA]</scope>
    <source>
        <strain evidence="3">S238N-H82</strain>
    </source>
</reference>
<sequence>MPLLSPFLVLFLLMVTPKGINTAPIGINSNSNLQSDINSLKQSVQKTNGWVTQLHTEMKTIRGRLEGINELLSRLKPFQSQIAKLQAGQGDLNSTISALHGSLEDLEQREYIERCESGLMETPYDGVFSTGSATGLRFLHLEATFSRAFRTIPMVTIGLAHVDHVLNTNIRVKARVFSATKTSLMVALGTWEDSLLYSASVHWMACA</sequence>
<reference evidence="4" key="2">
    <citation type="submission" date="2025-08" db="UniProtKB">
        <authorList>
            <consortium name="RefSeq"/>
        </authorList>
    </citation>
    <scope>IDENTIFICATION</scope>
    <source>
        <strain evidence="4">S238N-H82</strain>
        <tissue evidence="4">Testes</tissue>
    </source>
</reference>
<dbReference type="InterPro" id="IPR019019">
    <property type="entry name" value="H-type_lectin_domain"/>
</dbReference>
<feature type="chain" id="PRO_5039898156" evidence="1">
    <location>
        <begin position="23"/>
        <end position="207"/>
    </location>
</feature>
<dbReference type="Gene3D" id="2.60.40.2080">
    <property type="match status" value="1"/>
</dbReference>
<protein>
    <submittedName>
        <fullName evidence="4">Uncharacterized protein LOC118407097</fullName>
    </submittedName>
</protein>
<dbReference type="GeneID" id="118407097"/>
<dbReference type="InterPro" id="IPR037221">
    <property type="entry name" value="H-type_lectin_dom_sf"/>
</dbReference>
<dbReference type="GO" id="GO:0030246">
    <property type="term" value="F:carbohydrate binding"/>
    <property type="evidence" value="ECO:0007669"/>
    <property type="project" value="InterPro"/>
</dbReference>